<dbReference type="Gene3D" id="1.10.443.10">
    <property type="entry name" value="Intergrase catalytic core"/>
    <property type="match status" value="1"/>
</dbReference>
<keyword evidence="3" id="KW-1185">Reference proteome</keyword>
<proteinExistence type="predicted"/>
<sequence length="607" mass="68638">MWRVFQYPGQERYTRVAASVQNQMRCQSPRNDAFKYMTDTKQDVEAVPISPTSAVHQGCSVSSKQDEVSKPQINDAFKHITDGVQEDVEAVPIYPTSAVHQGCSVGSKPNEVSKPQINDAFKHMTDTKQDVEAVPISPTSAVHQGCSVGSKQNEVSKPQINDAFKHITDTKQDVEAVPISPTAAVHQGCSVGSKQDEVSKPHINDAFKHITDNKRNKQKMLPLSEDISKLQTHLQRTSESLTEALEERFFKHNWELLSKVTLAKLVLFNRRRGGETERIEVVHYENRRNKSEQAPKEVEDSLSETEKVPLRTLSRVEIRGKRDRTVAVLLTPDIQKNIDLLLRYRADAGVDKENAYVFARSNSGSQFPLRSADVLRKFAKEASLECPESVTSTKLRKHVATVVQILNLSKNDLEVLARFMGHDINIHRSFYRLPQEIIEVARMGCLLTAFNKGTIGQFSGKSIDDIDLELDNGVNSESEDSNDEEEIHEADDLTENAIEEDMETVPVSTLGAVQGCSVRSNRDKVTEPKKSGNNRPKTGEVVKLTEHQHRLLKTLFKTNIAMRRELQKDECEKVSRKHDALQNLTWKKIKNTVHNWIMAEKRKTKRY</sequence>
<dbReference type="Proteomes" id="UP000828390">
    <property type="component" value="Unassembled WGS sequence"/>
</dbReference>
<accession>A0A9D4G8V9</accession>
<dbReference type="InterPro" id="IPR013762">
    <property type="entry name" value="Integrase-like_cat_sf"/>
</dbReference>
<gene>
    <name evidence="2" type="ORF">DPMN_141117</name>
</gene>
<reference evidence="2" key="1">
    <citation type="journal article" date="2019" name="bioRxiv">
        <title>The Genome of the Zebra Mussel, Dreissena polymorpha: A Resource for Invasive Species Research.</title>
        <authorList>
            <person name="McCartney M.A."/>
            <person name="Auch B."/>
            <person name="Kono T."/>
            <person name="Mallez S."/>
            <person name="Zhang Y."/>
            <person name="Obille A."/>
            <person name="Becker A."/>
            <person name="Abrahante J.E."/>
            <person name="Garbe J."/>
            <person name="Badalamenti J.P."/>
            <person name="Herman A."/>
            <person name="Mangelson H."/>
            <person name="Liachko I."/>
            <person name="Sullivan S."/>
            <person name="Sone E.D."/>
            <person name="Koren S."/>
            <person name="Silverstein K.A.T."/>
            <person name="Beckman K.B."/>
            <person name="Gohl D.M."/>
        </authorList>
    </citation>
    <scope>NUCLEOTIDE SEQUENCE</scope>
    <source>
        <strain evidence="2">Duluth1</strain>
        <tissue evidence="2">Whole animal</tissue>
    </source>
</reference>
<reference evidence="2" key="2">
    <citation type="submission" date="2020-11" db="EMBL/GenBank/DDBJ databases">
        <authorList>
            <person name="McCartney M.A."/>
            <person name="Auch B."/>
            <person name="Kono T."/>
            <person name="Mallez S."/>
            <person name="Becker A."/>
            <person name="Gohl D.M."/>
            <person name="Silverstein K.A.T."/>
            <person name="Koren S."/>
            <person name="Bechman K.B."/>
            <person name="Herman A."/>
            <person name="Abrahante J.E."/>
            <person name="Garbe J."/>
        </authorList>
    </citation>
    <scope>NUCLEOTIDE SEQUENCE</scope>
    <source>
        <strain evidence="2">Duluth1</strain>
        <tissue evidence="2">Whole animal</tissue>
    </source>
</reference>
<dbReference type="OrthoDB" id="10059338at2759"/>
<evidence type="ECO:0000313" key="3">
    <source>
        <dbReference type="Proteomes" id="UP000828390"/>
    </source>
</evidence>
<name>A0A9D4G8V9_DREPO</name>
<comment type="caution">
    <text evidence="2">The sequence shown here is derived from an EMBL/GenBank/DDBJ whole genome shotgun (WGS) entry which is preliminary data.</text>
</comment>
<evidence type="ECO:0000313" key="2">
    <source>
        <dbReference type="EMBL" id="KAH3812679.1"/>
    </source>
</evidence>
<dbReference type="GO" id="GO:0015074">
    <property type="term" value="P:DNA integration"/>
    <property type="evidence" value="ECO:0007669"/>
    <property type="project" value="InterPro"/>
</dbReference>
<feature type="compositionally biased region" description="Basic and acidic residues" evidence="1">
    <location>
        <begin position="520"/>
        <end position="530"/>
    </location>
</feature>
<dbReference type="GO" id="GO:0006310">
    <property type="term" value="P:DNA recombination"/>
    <property type="evidence" value="ECO:0007669"/>
    <property type="project" value="InterPro"/>
</dbReference>
<dbReference type="PANTHER" id="PTHR33480:SF1">
    <property type="entry name" value="TYR RECOMBINASE DOMAIN-CONTAINING PROTEIN"/>
    <property type="match status" value="1"/>
</dbReference>
<organism evidence="2 3">
    <name type="scientific">Dreissena polymorpha</name>
    <name type="common">Zebra mussel</name>
    <name type="synonym">Mytilus polymorpha</name>
    <dbReference type="NCBI Taxonomy" id="45954"/>
    <lineage>
        <taxon>Eukaryota</taxon>
        <taxon>Metazoa</taxon>
        <taxon>Spiralia</taxon>
        <taxon>Lophotrochozoa</taxon>
        <taxon>Mollusca</taxon>
        <taxon>Bivalvia</taxon>
        <taxon>Autobranchia</taxon>
        <taxon>Heteroconchia</taxon>
        <taxon>Euheterodonta</taxon>
        <taxon>Imparidentia</taxon>
        <taxon>Neoheterodontei</taxon>
        <taxon>Myida</taxon>
        <taxon>Dreissenoidea</taxon>
        <taxon>Dreissenidae</taxon>
        <taxon>Dreissena</taxon>
    </lineage>
</organism>
<dbReference type="PANTHER" id="PTHR33480">
    <property type="entry name" value="SET DOMAIN-CONTAINING PROTEIN-RELATED"/>
    <property type="match status" value="1"/>
</dbReference>
<dbReference type="EMBL" id="JAIWYP010000006">
    <property type="protein sequence ID" value="KAH3812679.1"/>
    <property type="molecule type" value="Genomic_DNA"/>
</dbReference>
<evidence type="ECO:0000256" key="1">
    <source>
        <dbReference type="SAM" id="MobiDB-lite"/>
    </source>
</evidence>
<protein>
    <submittedName>
        <fullName evidence="2">Uncharacterized protein</fullName>
    </submittedName>
</protein>
<dbReference type="GO" id="GO:0003677">
    <property type="term" value="F:DNA binding"/>
    <property type="evidence" value="ECO:0007669"/>
    <property type="project" value="InterPro"/>
</dbReference>
<feature type="region of interest" description="Disordered" evidence="1">
    <location>
        <begin position="518"/>
        <end position="538"/>
    </location>
</feature>
<dbReference type="AlphaFoldDB" id="A0A9D4G8V9"/>